<dbReference type="SMART" id="SM00521">
    <property type="entry name" value="CBF"/>
    <property type="match status" value="1"/>
</dbReference>
<protein>
    <recommendedName>
        <fullName evidence="6">Transcriptional activator HAP2</fullName>
    </recommendedName>
</protein>
<comment type="caution">
    <text evidence="8">The sequence shown here is derived from an EMBL/GenBank/DDBJ whole genome shotgun (WGS) entry which is preliminary data.</text>
</comment>
<comment type="similarity">
    <text evidence="6">Belongs to the NFYA/HAP2 subunit family.</text>
</comment>
<dbReference type="EMBL" id="MLYV02000029">
    <property type="protein sequence ID" value="PSS37884.1"/>
    <property type="molecule type" value="Genomic_DNA"/>
</dbReference>
<name>A0A2R6S6H4_9APHY</name>
<gene>
    <name evidence="8" type="ORF">PHLCEN_2v352</name>
</gene>
<dbReference type="Gene3D" id="6.10.250.2430">
    <property type="match status" value="1"/>
</dbReference>
<organism evidence="8 9">
    <name type="scientific">Hermanssonia centrifuga</name>
    <dbReference type="NCBI Taxonomy" id="98765"/>
    <lineage>
        <taxon>Eukaryota</taxon>
        <taxon>Fungi</taxon>
        <taxon>Dikarya</taxon>
        <taxon>Basidiomycota</taxon>
        <taxon>Agaricomycotina</taxon>
        <taxon>Agaricomycetes</taxon>
        <taxon>Polyporales</taxon>
        <taxon>Meruliaceae</taxon>
        <taxon>Hermanssonia</taxon>
    </lineage>
</organism>
<dbReference type="InterPro" id="IPR001289">
    <property type="entry name" value="NFYA"/>
</dbReference>
<dbReference type="Pfam" id="PF02045">
    <property type="entry name" value="CBFB_NFYA"/>
    <property type="match status" value="1"/>
</dbReference>
<dbReference type="OrthoDB" id="1097733at2759"/>
<evidence type="ECO:0000256" key="4">
    <source>
        <dbReference type="ARBA" id="ARBA00023163"/>
    </source>
</evidence>
<feature type="region of interest" description="Disordered" evidence="7">
    <location>
        <begin position="1"/>
        <end position="60"/>
    </location>
</feature>
<sequence length="378" mass="42800">MDGVDQLHPSPHPSPAPTTESLFIQHHSHQDTQPQDHREPDPPVDQIQDDQPIDEEPLYVNAKQYYRILKRRVARARLEEVHRLSRQRKPYLHESRHKHAMRRPRGPGGRFLTAEEIAAQKANQPPDVGPSASTSQNGDEDDDPQLMEQDLEHDSEMASPVDDQKHAALPLPPATQEKPLEPLQQPRPSIQPPLQPRPQVQIHTQAHSHSQMQRPQLQTQRPQPTPQSQQQQTQSMQAPSPHHHQPVQSPYEHHMTMAHSNGSLDLLNVNYHPVSHPATPTPISPHASVSEGMQAPERVQHMHSHAGHTQHDHPRHLSGHSGNGQPVAPTPAPTVTLRSPFQAMQMHHVPHPHAHARHHHSYVNRAEQLYAEQGIYQR</sequence>
<keyword evidence="4 6" id="KW-0804">Transcription</keyword>
<feature type="compositionally biased region" description="Acidic residues" evidence="7">
    <location>
        <begin position="47"/>
        <end position="57"/>
    </location>
</feature>
<evidence type="ECO:0000313" key="9">
    <source>
        <dbReference type="Proteomes" id="UP000186601"/>
    </source>
</evidence>
<accession>A0A2R6S6H4</accession>
<feature type="compositionally biased region" description="Basic residues" evidence="7">
    <location>
        <begin position="301"/>
        <end position="318"/>
    </location>
</feature>
<feature type="compositionally biased region" description="Basic and acidic residues" evidence="7">
    <location>
        <begin position="28"/>
        <end position="41"/>
    </location>
</feature>
<evidence type="ECO:0000256" key="1">
    <source>
        <dbReference type="ARBA" id="ARBA00004123"/>
    </source>
</evidence>
<comment type="subcellular location">
    <subcellularLocation>
        <location evidence="1 6">Nucleus</location>
    </subcellularLocation>
</comment>
<keyword evidence="5 6" id="KW-0539">Nucleus</keyword>
<dbReference type="Proteomes" id="UP000186601">
    <property type="component" value="Unassembled WGS sequence"/>
</dbReference>
<evidence type="ECO:0000256" key="7">
    <source>
        <dbReference type="SAM" id="MobiDB-lite"/>
    </source>
</evidence>
<feature type="compositionally biased region" description="Low complexity" evidence="7">
    <location>
        <begin position="210"/>
        <end position="249"/>
    </location>
</feature>
<proteinExistence type="inferred from homology"/>
<dbReference type="GO" id="GO:0005634">
    <property type="term" value="C:nucleus"/>
    <property type="evidence" value="ECO:0007669"/>
    <property type="project" value="UniProtKB-SubCell"/>
</dbReference>
<dbReference type="AlphaFoldDB" id="A0A2R6S6H4"/>
<dbReference type="STRING" id="98765.A0A2R6S6H4"/>
<evidence type="ECO:0000256" key="6">
    <source>
        <dbReference type="RuleBase" id="RU367155"/>
    </source>
</evidence>
<reference evidence="8 9" key="1">
    <citation type="submission" date="2018-02" db="EMBL/GenBank/DDBJ databases">
        <title>Genome sequence of the basidiomycete white-rot fungus Phlebia centrifuga.</title>
        <authorList>
            <person name="Granchi Z."/>
            <person name="Peng M."/>
            <person name="de Vries R.P."/>
            <person name="Hilden K."/>
            <person name="Makela M.R."/>
            <person name="Grigoriev I."/>
            <person name="Riley R."/>
        </authorList>
    </citation>
    <scope>NUCLEOTIDE SEQUENCE [LARGE SCALE GENOMIC DNA]</scope>
    <source>
        <strain evidence="8 9">FBCC195</strain>
    </source>
</reference>
<feature type="compositionally biased region" description="Basic residues" evidence="7">
    <location>
        <begin position="84"/>
        <end position="105"/>
    </location>
</feature>
<feature type="compositionally biased region" description="Basic and acidic residues" evidence="7">
    <location>
        <begin position="150"/>
        <end position="166"/>
    </location>
</feature>
<feature type="region of interest" description="Disordered" evidence="7">
    <location>
        <begin position="80"/>
        <end position="249"/>
    </location>
</feature>
<dbReference type="PROSITE" id="PS51152">
    <property type="entry name" value="NFYA_HAP2_2"/>
    <property type="match status" value="1"/>
</dbReference>
<evidence type="ECO:0000256" key="3">
    <source>
        <dbReference type="ARBA" id="ARBA00023125"/>
    </source>
</evidence>
<evidence type="ECO:0000256" key="5">
    <source>
        <dbReference type="ARBA" id="ARBA00023242"/>
    </source>
</evidence>
<keyword evidence="9" id="KW-1185">Reference proteome</keyword>
<comment type="function">
    <text evidence="6">Component of the sequence-specific heterotrimeric transcription factor (NF-Y) which specifically recognizes a 5'-CCAAT-3' box motif found in the promoters of its target genes.</text>
</comment>
<dbReference type="PRINTS" id="PR00616">
    <property type="entry name" value="CCAATSUBUNTB"/>
</dbReference>
<dbReference type="PANTHER" id="PTHR12632">
    <property type="entry name" value="TRANSCRIPTION FACTOR NF-Y ALPHA-RELATED"/>
    <property type="match status" value="1"/>
</dbReference>
<comment type="subunit">
    <text evidence="6">Heterotrimer.</text>
</comment>
<keyword evidence="2 6" id="KW-0805">Transcription regulation</keyword>
<feature type="compositionally biased region" description="Acidic residues" evidence="7">
    <location>
        <begin position="138"/>
        <end position="149"/>
    </location>
</feature>
<evidence type="ECO:0000256" key="2">
    <source>
        <dbReference type="ARBA" id="ARBA00023015"/>
    </source>
</evidence>
<dbReference type="GO" id="GO:0003677">
    <property type="term" value="F:DNA binding"/>
    <property type="evidence" value="ECO:0007669"/>
    <property type="project" value="UniProtKB-KW"/>
</dbReference>
<dbReference type="GO" id="GO:0003700">
    <property type="term" value="F:DNA-binding transcription factor activity"/>
    <property type="evidence" value="ECO:0007669"/>
    <property type="project" value="UniProtKB-UniRule"/>
</dbReference>
<evidence type="ECO:0000313" key="8">
    <source>
        <dbReference type="EMBL" id="PSS37884.1"/>
    </source>
</evidence>
<feature type="region of interest" description="Disordered" evidence="7">
    <location>
        <begin position="299"/>
        <end position="332"/>
    </location>
</feature>
<keyword evidence="3 6" id="KW-0238">DNA-binding</keyword>